<dbReference type="InterPro" id="IPR007122">
    <property type="entry name" value="Villin/Gelsolin"/>
</dbReference>
<dbReference type="GO" id="GO:0015629">
    <property type="term" value="C:actin cytoskeleton"/>
    <property type="evidence" value="ECO:0007669"/>
    <property type="project" value="TreeGrafter"/>
</dbReference>
<feature type="non-terminal residue" evidence="3">
    <location>
        <position position="1"/>
    </location>
</feature>
<evidence type="ECO:0000259" key="2">
    <source>
        <dbReference type="Pfam" id="PF00626"/>
    </source>
</evidence>
<reference evidence="3" key="1">
    <citation type="submission" date="2015-11" db="EMBL/GenBank/DDBJ databases">
        <title>De novo transcriptome assembly of four potential Pierce s Disease insect vectors from Arizona vineyards.</title>
        <authorList>
            <person name="Tassone E.E."/>
        </authorList>
    </citation>
    <scope>NUCLEOTIDE SEQUENCE</scope>
</reference>
<dbReference type="CDD" id="cd11290">
    <property type="entry name" value="gelsolin_S1_like"/>
    <property type="match status" value="1"/>
</dbReference>
<dbReference type="SUPFAM" id="SSF55753">
    <property type="entry name" value="Actin depolymerizing proteins"/>
    <property type="match status" value="1"/>
</dbReference>
<dbReference type="PANTHER" id="PTHR11977:SF123">
    <property type="entry name" value="GELSOLIN"/>
    <property type="match status" value="1"/>
</dbReference>
<dbReference type="GO" id="GO:0008154">
    <property type="term" value="P:actin polymerization or depolymerization"/>
    <property type="evidence" value="ECO:0007669"/>
    <property type="project" value="TreeGrafter"/>
</dbReference>
<dbReference type="InterPro" id="IPR007123">
    <property type="entry name" value="Gelsolin-like_dom"/>
</dbReference>
<dbReference type="Pfam" id="PF00626">
    <property type="entry name" value="Gelsolin"/>
    <property type="match status" value="1"/>
</dbReference>
<dbReference type="GO" id="GO:0051015">
    <property type="term" value="F:actin filament binding"/>
    <property type="evidence" value="ECO:0007669"/>
    <property type="project" value="InterPro"/>
</dbReference>
<sequence>YLRGQRLAASDLSQPQSSAVVSHTSHFTSRHIMYMWRYARPATALLAALLCLCSVTGGHSASVARRAMHPAFKNAGTQDGLKIWRIESFEPVAYPEKDYGKFYSGDSYIVLFTKKDKKTNNFSWDIHFWLGNQTSQDEAGAAAILSVDLDDGLGGGPVQHREV</sequence>
<keyword evidence="1" id="KW-0677">Repeat</keyword>
<organism evidence="3">
    <name type="scientific">Graphocephala atropunctata</name>
    <dbReference type="NCBI Taxonomy" id="36148"/>
    <lineage>
        <taxon>Eukaryota</taxon>
        <taxon>Metazoa</taxon>
        <taxon>Ecdysozoa</taxon>
        <taxon>Arthropoda</taxon>
        <taxon>Hexapoda</taxon>
        <taxon>Insecta</taxon>
        <taxon>Pterygota</taxon>
        <taxon>Neoptera</taxon>
        <taxon>Paraneoptera</taxon>
        <taxon>Hemiptera</taxon>
        <taxon>Auchenorrhyncha</taxon>
        <taxon>Membracoidea</taxon>
        <taxon>Cicadellidae</taxon>
        <taxon>Cicadellinae</taxon>
        <taxon>Cicadellini</taxon>
        <taxon>Graphocephala</taxon>
    </lineage>
</organism>
<feature type="non-terminal residue" evidence="3">
    <location>
        <position position="163"/>
    </location>
</feature>
<dbReference type="PANTHER" id="PTHR11977">
    <property type="entry name" value="VILLIN"/>
    <property type="match status" value="1"/>
</dbReference>
<dbReference type="Gene3D" id="3.40.20.10">
    <property type="entry name" value="Severin"/>
    <property type="match status" value="1"/>
</dbReference>
<feature type="domain" description="Gelsolin-like" evidence="2">
    <location>
        <begin position="92"/>
        <end position="162"/>
    </location>
</feature>
<dbReference type="AlphaFoldDB" id="A0A1B6MEZ2"/>
<evidence type="ECO:0000256" key="1">
    <source>
        <dbReference type="ARBA" id="ARBA00022737"/>
    </source>
</evidence>
<dbReference type="GO" id="GO:0005546">
    <property type="term" value="F:phosphatidylinositol-4,5-bisphosphate binding"/>
    <property type="evidence" value="ECO:0007669"/>
    <property type="project" value="TreeGrafter"/>
</dbReference>
<dbReference type="GO" id="GO:0005737">
    <property type="term" value="C:cytoplasm"/>
    <property type="evidence" value="ECO:0007669"/>
    <property type="project" value="TreeGrafter"/>
</dbReference>
<accession>A0A1B6MEZ2</accession>
<dbReference type="GO" id="GO:0051014">
    <property type="term" value="P:actin filament severing"/>
    <property type="evidence" value="ECO:0007669"/>
    <property type="project" value="TreeGrafter"/>
</dbReference>
<proteinExistence type="predicted"/>
<name>A0A1B6MEZ2_9HEMI</name>
<dbReference type="EMBL" id="GEBQ01005501">
    <property type="protein sequence ID" value="JAT34476.1"/>
    <property type="molecule type" value="Transcribed_RNA"/>
</dbReference>
<protein>
    <recommendedName>
        <fullName evidence="2">Gelsolin-like domain-containing protein</fullName>
    </recommendedName>
</protein>
<dbReference type="InterPro" id="IPR029006">
    <property type="entry name" value="ADF-H/Gelsolin-like_dom_sf"/>
</dbReference>
<dbReference type="GO" id="GO:0051016">
    <property type="term" value="P:barbed-end actin filament capping"/>
    <property type="evidence" value="ECO:0007669"/>
    <property type="project" value="TreeGrafter"/>
</dbReference>
<gene>
    <name evidence="3" type="ORF">g.22634</name>
</gene>
<evidence type="ECO:0000313" key="3">
    <source>
        <dbReference type="EMBL" id="JAT34476.1"/>
    </source>
</evidence>
<dbReference type="SMART" id="SM00262">
    <property type="entry name" value="GEL"/>
    <property type="match status" value="1"/>
</dbReference>